<accession>A0ABT8ZMN8</accession>
<dbReference type="RefSeq" id="WP_304536233.1">
    <property type="nucleotide sequence ID" value="NZ_JAUQOM010000005.1"/>
</dbReference>
<gene>
    <name evidence="1" type="ORF">Q4610_12260</name>
</gene>
<comment type="caution">
    <text evidence="1">The sequence shown here is derived from an EMBL/GenBank/DDBJ whole genome shotgun (WGS) entry which is preliminary data.</text>
</comment>
<protein>
    <submittedName>
        <fullName evidence="1">Uncharacterized protein</fullName>
    </submittedName>
</protein>
<organism evidence="1 2">
    <name type="scientific">Sphingobium cyanobacteriorum</name>
    <dbReference type="NCBI Taxonomy" id="3063954"/>
    <lineage>
        <taxon>Bacteria</taxon>
        <taxon>Pseudomonadati</taxon>
        <taxon>Pseudomonadota</taxon>
        <taxon>Alphaproteobacteria</taxon>
        <taxon>Sphingomonadales</taxon>
        <taxon>Sphingomonadaceae</taxon>
        <taxon>Sphingobium</taxon>
    </lineage>
</organism>
<reference evidence="1" key="1">
    <citation type="submission" date="2023-07" db="EMBL/GenBank/DDBJ databases">
        <title>Bacterial whole genome sequence for Sphingobium sp. HBC34.</title>
        <authorList>
            <person name="Le V."/>
            <person name="Ko S.-R."/>
            <person name="Ahn C.-Y."/>
            <person name="Oh H.-M."/>
        </authorList>
    </citation>
    <scope>NUCLEOTIDE SEQUENCE</scope>
    <source>
        <strain evidence="1">HBC34</strain>
    </source>
</reference>
<sequence>MIIWPLCHVKSAEKLGSLAFALLWQHNQSHPDTAKSRAGQERIDIS</sequence>
<evidence type="ECO:0000313" key="1">
    <source>
        <dbReference type="EMBL" id="MDO7835817.1"/>
    </source>
</evidence>
<name>A0ABT8ZMN8_9SPHN</name>
<dbReference type="Proteomes" id="UP001176471">
    <property type="component" value="Unassembled WGS sequence"/>
</dbReference>
<evidence type="ECO:0000313" key="2">
    <source>
        <dbReference type="Proteomes" id="UP001176471"/>
    </source>
</evidence>
<proteinExistence type="predicted"/>
<dbReference type="EMBL" id="JAUQOM010000005">
    <property type="protein sequence ID" value="MDO7835817.1"/>
    <property type="molecule type" value="Genomic_DNA"/>
</dbReference>
<keyword evidence="2" id="KW-1185">Reference proteome</keyword>